<keyword evidence="2" id="KW-0328">Glycosyltransferase</keyword>
<evidence type="ECO:0000313" key="8">
    <source>
        <dbReference type="EMBL" id="ACO62479.1"/>
    </source>
</evidence>
<dbReference type="PANTHER" id="PTHR31485">
    <property type="entry name" value="PEPTIDYL SERINE ALPHA-GALACTOSYLTRANSFERASE"/>
    <property type="match status" value="1"/>
</dbReference>
<dbReference type="PANTHER" id="PTHR31485:SF7">
    <property type="entry name" value="PEPTIDYL SERINE ALPHA-GALACTOSYLTRANSFERASE"/>
    <property type="match status" value="1"/>
</dbReference>
<keyword evidence="6" id="KW-0472">Membrane</keyword>
<dbReference type="GeneID" id="8242507"/>
<accession>C1E5A2</accession>
<evidence type="ECO:0000256" key="5">
    <source>
        <dbReference type="ARBA" id="ARBA00022989"/>
    </source>
</evidence>
<dbReference type="AlphaFoldDB" id="C1E5A2"/>
<dbReference type="GO" id="GO:0016757">
    <property type="term" value="F:glycosyltransferase activity"/>
    <property type="evidence" value="ECO:0007669"/>
    <property type="project" value="UniProtKB-KW"/>
</dbReference>
<reference evidence="8 9" key="1">
    <citation type="journal article" date="2009" name="Science">
        <title>Green evolution and dynamic adaptations revealed by genomes of the marine picoeukaryotes Micromonas.</title>
        <authorList>
            <person name="Worden A.Z."/>
            <person name="Lee J.H."/>
            <person name="Mock T."/>
            <person name="Rouze P."/>
            <person name="Simmons M.P."/>
            <person name="Aerts A.L."/>
            <person name="Allen A.E."/>
            <person name="Cuvelier M.L."/>
            <person name="Derelle E."/>
            <person name="Everett M.V."/>
            <person name="Foulon E."/>
            <person name="Grimwood J."/>
            <person name="Gundlach H."/>
            <person name="Henrissat B."/>
            <person name="Napoli C."/>
            <person name="McDonald S.M."/>
            <person name="Parker M.S."/>
            <person name="Rombauts S."/>
            <person name="Salamov A."/>
            <person name="Von Dassow P."/>
            <person name="Badger J.H."/>
            <person name="Coutinho P.M."/>
            <person name="Demir E."/>
            <person name="Dubchak I."/>
            <person name="Gentemann C."/>
            <person name="Eikrem W."/>
            <person name="Gready J.E."/>
            <person name="John U."/>
            <person name="Lanier W."/>
            <person name="Lindquist E.A."/>
            <person name="Lucas S."/>
            <person name="Mayer K.F."/>
            <person name="Moreau H."/>
            <person name="Not F."/>
            <person name="Otillar R."/>
            <person name="Panaud O."/>
            <person name="Pangilinan J."/>
            <person name="Paulsen I."/>
            <person name="Piegu B."/>
            <person name="Poliakov A."/>
            <person name="Robbens S."/>
            <person name="Schmutz J."/>
            <person name="Toulza E."/>
            <person name="Wyss T."/>
            <person name="Zelensky A."/>
            <person name="Zhou K."/>
            <person name="Armbrust E.V."/>
            <person name="Bhattacharya D."/>
            <person name="Goodenough U.W."/>
            <person name="Van de Peer Y."/>
            <person name="Grigoriev I.V."/>
        </authorList>
    </citation>
    <scope>NUCLEOTIDE SEQUENCE [LARGE SCALE GENOMIC DNA]</scope>
    <source>
        <strain evidence="9">RCC299 / NOUM17</strain>
    </source>
</reference>
<evidence type="ECO:0000256" key="2">
    <source>
        <dbReference type="ARBA" id="ARBA00022676"/>
    </source>
</evidence>
<sequence length="106" mass="11999">GNAPQVMHADDLARVAPTWADLVEFGEDNAVIKKVFGWVRDMYAFDFALASVGIEVHYPPVPFNKLMVQPPADVRLGAASFMHYTWSPILSDKTGATRWRFDKRQF</sequence>
<evidence type="ECO:0000256" key="1">
    <source>
        <dbReference type="ARBA" id="ARBA00004167"/>
    </source>
</evidence>
<keyword evidence="9" id="KW-1185">Reference proteome</keyword>
<evidence type="ECO:0000256" key="4">
    <source>
        <dbReference type="ARBA" id="ARBA00022692"/>
    </source>
</evidence>
<evidence type="ECO:0000313" key="9">
    <source>
        <dbReference type="Proteomes" id="UP000002009"/>
    </source>
</evidence>
<gene>
    <name evidence="8" type="ORF">MICPUN_73241</name>
</gene>
<evidence type="ECO:0000256" key="3">
    <source>
        <dbReference type="ARBA" id="ARBA00022679"/>
    </source>
</evidence>
<evidence type="ECO:0000256" key="6">
    <source>
        <dbReference type="ARBA" id="ARBA00023136"/>
    </source>
</evidence>
<dbReference type="RefSeq" id="XP_002501221.1">
    <property type="nucleotide sequence ID" value="XM_002501175.1"/>
</dbReference>
<organism evidence="8 9">
    <name type="scientific">Micromonas commoda (strain RCC299 / NOUM17 / CCMP2709)</name>
    <name type="common">Picoplanktonic green alga</name>
    <dbReference type="NCBI Taxonomy" id="296587"/>
    <lineage>
        <taxon>Eukaryota</taxon>
        <taxon>Viridiplantae</taxon>
        <taxon>Chlorophyta</taxon>
        <taxon>Mamiellophyceae</taxon>
        <taxon>Mamiellales</taxon>
        <taxon>Mamiellaceae</taxon>
        <taxon>Micromonas</taxon>
    </lineage>
</organism>
<keyword evidence="5" id="KW-1133">Transmembrane helix</keyword>
<dbReference type="OrthoDB" id="495562at2759"/>
<dbReference type="GO" id="GO:0016020">
    <property type="term" value="C:membrane"/>
    <property type="evidence" value="ECO:0007669"/>
    <property type="project" value="UniProtKB-SubCell"/>
</dbReference>
<keyword evidence="4" id="KW-0812">Transmembrane</keyword>
<dbReference type="Pfam" id="PF23452">
    <property type="entry name" value="HPAT"/>
    <property type="match status" value="1"/>
</dbReference>
<evidence type="ECO:0000259" key="7">
    <source>
        <dbReference type="Pfam" id="PF23452"/>
    </source>
</evidence>
<dbReference type="InterPro" id="IPR056508">
    <property type="entry name" value="HPAT-like"/>
</dbReference>
<dbReference type="EMBL" id="CP001325">
    <property type="protein sequence ID" value="ACO62479.1"/>
    <property type="molecule type" value="Genomic_DNA"/>
</dbReference>
<feature type="domain" description="Hydroxyproline O-arabinosyltransferase-like" evidence="7">
    <location>
        <begin position="1"/>
        <end position="106"/>
    </location>
</feature>
<comment type="subcellular location">
    <subcellularLocation>
        <location evidence="1">Membrane</location>
        <topology evidence="1">Single-pass membrane protein</topology>
    </subcellularLocation>
</comment>
<dbReference type="InterPro" id="IPR044845">
    <property type="entry name" value="HPAT/SRGT1-like"/>
</dbReference>
<keyword evidence="3" id="KW-0808">Transferase</keyword>
<feature type="non-terminal residue" evidence="8">
    <location>
        <position position="1"/>
    </location>
</feature>
<proteinExistence type="predicted"/>
<protein>
    <recommendedName>
        <fullName evidence="7">Hydroxyproline O-arabinosyltransferase-like domain-containing protein</fullName>
    </recommendedName>
</protein>
<feature type="non-terminal residue" evidence="8">
    <location>
        <position position="106"/>
    </location>
</feature>
<name>C1E5A2_MICCC</name>
<dbReference type="STRING" id="296587.C1E5A2"/>
<dbReference type="Proteomes" id="UP000002009">
    <property type="component" value="Chromosome 4"/>
</dbReference>
<dbReference type="KEGG" id="mis:MICPUN_73241"/>
<dbReference type="InParanoid" id="C1E5A2"/>